<evidence type="ECO:0000256" key="1">
    <source>
        <dbReference type="ARBA" id="ARBA00001274"/>
    </source>
</evidence>
<dbReference type="GO" id="GO:0006567">
    <property type="term" value="P:L-threonine catabolic process"/>
    <property type="evidence" value="ECO:0007669"/>
    <property type="project" value="TreeGrafter"/>
</dbReference>
<dbReference type="NCBIfam" id="TIGR01124">
    <property type="entry name" value="ilvA_2Cterm"/>
    <property type="match status" value="1"/>
</dbReference>
<dbReference type="NCBIfam" id="NF006674">
    <property type="entry name" value="PRK09224.1"/>
    <property type="match status" value="1"/>
</dbReference>
<evidence type="ECO:0000256" key="11">
    <source>
        <dbReference type="RuleBase" id="RU362012"/>
    </source>
</evidence>
<keyword evidence="7" id="KW-0677">Repeat</keyword>
<dbReference type="CDD" id="cd01562">
    <property type="entry name" value="Thr-dehyd"/>
    <property type="match status" value="1"/>
</dbReference>
<evidence type="ECO:0000256" key="5">
    <source>
        <dbReference type="ARBA" id="ARBA00022605"/>
    </source>
</evidence>
<keyword evidence="15" id="KW-1185">Reference proteome</keyword>
<dbReference type="CDD" id="cd04907">
    <property type="entry name" value="ACT_ThrD-I_2"/>
    <property type="match status" value="1"/>
</dbReference>
<dbReference type="InterPro" id="IPR000634">
    <property type="entry name" value="Ser/Thr_deHydtase_PyrdxlP-BS"/>
</dbReference>
<evidence type="ECO:0000313" key="14">
    <source>
        <dbReference type="EMBL" id="CEF99865.1"/>
    </source>
</evidence>
<name>A0A090M6K8_OSTTA</name>
<evidence type="ECO:0000256" key="10">
    <source>
        <dbReference type="ARBA" id="ARBA00023304"/>
    </source>
</evidence>
<keyword evidence="5 11" id="KW-0028">Amino-acid biosynthesis</keyword>
<evidence type="ECO:0000313" key="15">
    <source>
        <dbReference type="Proteomes" id="UP000009170"/>
    </source>
</evidence>
<evidence type="ECO:0000256" key="6">
    <source>
        <dbReference type="ARBA" id="ARBA00022624"/>
    </source>
</evidence>
<dbReference type="KEGG" id="ota:OT_ostta12g01530"/>
<evidence type="ECO:0000256" key="3">
    <source>
        <dbReference type="ARBA" id="ARBA00004810"/>
    </source>
</evidence>
<keyword evidence="10 11" id="KW-0100">Branched-chain amino acid biosynthesis</keyword>
<protein>
    <recommendedName>
        <fullName evidence="11">Threonine dehydratase</fullName>
        <ecNumber evidence="11">4.3.1.19</ecNumber>
    </recommendedName>
    <alternativeName>
        <fullName evidence="11">Threonine deaminase</fullName>
    </alternativeName>
</protein>
<comment type="similarity">
    <text evidence="4 11">Belongs to the serine/threonine dehydratase family.</text>
</comment>
<evidence type="ECO:0000256" key="2">
    <source>
        <dbReference type="ARBA" id="ARBA00001933"/>
    </source>
</evidence>
<evidence type="ECO:0000256" key="7">
    <source>
        <dbReference type="ARBA" id="ARBA00022737"/>
    </source>
</evidence>
<dbReference type="PROSITE" id="PS00165">
    <property type="entry name" value="DEHYDRATASE_SER_THR"/>
    <property type="match status" value="1"/>
</dbReference>
<evidence type="ECO:0000256" key="8">
    <source>
        <dbReference type="ARBA" id="ARBA00022898"/>
    </source>
</evidence>
<dbReference type="STRING" id="70448.A0A090M6K8"/>
<gene>
    <name evidence="14" type="ORF">OT_ostta12g01530</name>
</gene>
<dbReference type="EMBL" id="CAID01000012">
    <property type="protein sequence ID" value="CEF99865.1"/>
    <property type="molecule type" value="Genomic_DNA"/>
</dbReference>
<comment type="catalytic activity">
    <reaction evidence="1 11">
        <text>L-threonine = 2-oxobutanoate + NH4(+)</text>
        <dbReference type="Rhea" id="RHEA:22108"/>
        <dbReference type="ChEBI" id="CHEBI:16763"/>
        <dbReference type="ChEBI" id="CHEBI:28938"/>
        <dbReference type="ChEBI" id="CHEBI:57926"/>
        <dbReference type="EC" id="4.3.1.19"/>
    </reaction>
</comment>
<dbReference type="GO" id="GO:0006565">
    <property type="term" value="P:L-serine catabolic process"/>
    <property type="evidence" value="ECO:0007669"/>
    <property type="project" value="TreeGrafter"/>
</dbReference>
<reference evidence="14 15" key="2">
    <citation type="journal article" date="2014" name="BMC Genomics">
        <title>An improved genome of the model marine alga Ostreococcus tauri unfolds by assessing Illumina de novo assemblies.</title>
        <authorList>
            <person name="Blanc-Mathieu R."/>
            <person name="Verhelst B."/>
            <person name="Derelle E."/>
            <person name="Rombauts S."/>
            <person name="Bouget F.Y."/>
            <person name="Carre I."/>
            <person name="Chateau A."/>
            <person name="Eyre-Walker A."/>
            <person name="Grimsley N."/>
            <person name="Moreau H."/>
            <person name="Piegu B."/>
            <person name="Rivals E."/>
            <person name="Schackwitz W."/>
            <person name="Van de Peer Y."/>
            <person name="Piganeau G."/>
        </authorList>
    </citation>
    <scope>NUCLEOTIDE SEQUENCE [LARGE SCALE GENOMIC DNA]</scope>
    <source>
        <strain evidence="15">OTTH 0595 / CCAP 157/2 / RCC745</strain>
    </source>
</reference>
<dbReference type="EC" id="4.3.1.19" evidence="11"/>
<feature type="region of interest" description="Disordered" evidence="12">
    <location>
        <begin position="1"/>
        <end position="21"/>
    </location>
</feature>
<evidence type="ECO:0000259" key="13">
    <source>
        <dbReference type="PROSITE" id="PS51672"/>
    </source>
</evidence>
<dbReference type="Pfam" id="PF00585">
    <property type="entry name" value="Thr_dehydrat_C"/>
    <property type="match status" value="2"/>
</dbReference>
<dbReference type="UniPathway" id="UPA00047">
    <property type="reaction ID" value="UER00054"/>
</dbReference>
<dbReference type="InterPro" id="IPR036052">
    <property type="entry name" value="TrpB-like_PALP_sf"/>
</dbReference>
<dbReference type="InterPro" id="IPR001721">
    <property type="entry name" value="TD_ACT-like"/>
</dbReference>
<dbReference type="InterPro" id="IPR005787">
    <property type="entry name" value="Thr_deHydtase_biosynth"/>
</dbReference>
<dbReference type="GO" id="GO:0003941">
    <property type="term" value="F:L-serine ammonia-lyase activity"/>
    <property type="evidence" value="ECO:0007669"/>
    <property type="project" value="TreeGrafter"/>
</dbReference>
<evidence type="ECO:0000256" key="4">
    <source>
        <dbReference type="ARBA" id="ARBA00010869"/>
    </source>
</evidence>
<dbReference type="Pfam" id="PF00291">
    <property type="entry name" value="PALP"/>
    <property type="match status" value="1"/>
</dbReference>
<dbReference type="OrthoDB" id="4418812at2759"/>
<feature type="domain" description="ACT-like" evidence="13">
    <location>
        <begin position="506"/>
        <end position="577"/>
    </location>
</feature>
<keyword evidence="6 11" id="KW-0412">Isoleucine biosynthesis</keyword>
<sequence>MTRHARPDANRAPNASRSRTIASTKTAALARRSTVVRDDASVVVGGRRRRAIVPRVFAPSNTRPPMTPHEEPELVDPEELLLVDGEIGPVTRPATKELDVAREAWYVRAILTADVYDVAIESPCEIAPRLSERIGASIYLKREDLQPVFSFKIRGAYNKMKQLSEEERARGVITSSLGCKAIIAMPVTTPGIKVEAVRRLGGEVVLVGENYDATQAYAKQRSKEEGLTYIPPFDDPFVIAGQGTVGVELLRQLPSVDIVFVPIGGGGLAAGMAAYIKAIRPEIRVIGVEPAGANAMTISLARGKIVKLNKVDGFADGVAVREPGRDCFEIIHSMLDGIITVRTDQIASAIKDVFGDTRSILEPAGAVAVAGAKAYCTANNFKGKVVAVTSGANMNFDRLRVISEIADQGGKEEATLLSVIPEKNGEFKRFVETVGDRNISEFKYRVQGDNARVLYSIEVSDIKEVQETMARMDALGFKTVDLSNDTATQFHLRHMTGGKARVKDERLYSVEIPERAGALGNFLDFISPKWSISMTHYRADGGQVGKVLFGVQVTENDREEFEKCLELCGYKYVDMTSNVAFRTLFGDDN</sequence>
<dbReference type="GO" id="GO:0009097">
    <property type="term" value="P:isoleucine biosynthetic process"/>
    <property type="evidence" value="ECO:0007669"/>
    <property type="project" value="UniProtKB-UniRule"/>
</dbReference>
<keyword evidence="9 11" id="KW-0456">Lyase</keyword>
<dbReference type="InterPro" id="IPR045865">
    <property type="entry name" value="ACT-like_dom_sf"/>
</dbReference>
<dbReference type="InterPro" id="IPR050147">
    <property type="entry name" value="Ser/Thr_Dehydratase"/>
</dbReference>
<dbReference type="GeneID" id="9836167"/>
<proteinExistence type="inferred from homology"/>
<organism evidence="14 15">
    <name type="scientific">Ostreococcus tauri</name>
    <name type="common">Marine green alga</name>
    <dbReference type="NCBI Taxonomy" id="70448"/>
    <lineage>
        <taxon>Eukaryota</taxon>
        <taxon>Viridiplantae</taxon>
        <taxon>Chlorophyta</taxon>
        <taxon>Mamiellophyceae</taxon>
        <taxon>Mamiellales</taxon>
        <taxon>Bathycoccaceae</taxon>
        <taxon>Ostreococcus</taxon>
    </lineage>
</organism>
<comment type="cofactor">
    <cofactor evidence="2 11">
        <name>pyridoxal 5'-phosphate</name>
        <dbReference type="ChEBI" id="CHEBI:597326"/>
    </cofactor>
</comment>
<evidence type="ECO:0000256" key="9">
    <source>
        <dbReference type="ARBA" id="ARBA00023239"/>
    </source>
</evidence>
<dbReference type="InterPro" id="IPR001926">
    <property type="entry name" value="TrpB-like_PALP"/>
</dbReference>
<dbReference type="FunCoup" id="A0A090M6K8">
    <property type="interactions" value="747"/>
</dbReference>
<comment type="caution">
    <text evidence="14">The sequence shown here is derived from an EMBL/GenBank/DDBJ whole genome shotgun (WGS) entry which is preliminary data.</text>
</comment>
<dbReference type="GO" id="GO:0030170">
    <property type="term" value="F:pyridoxal phosphate binding"/>
    <property type="evidence" value="ECO:0007669"/>
    <property type="project" value="InterPro"/>
</dbReference>
<dbReference type="PANTHER" id="PTHR48078:SF11">
    <property type="entry name" value="THREONINE DEHYDRATASE, MITOCHONDRIAL"/>
    <property type="match status" value="1"/>
</dbReference>
<dbReference type="InterPro" id="IPR038110">
    <property type="entry name" value="TD_ACT-like_sf"/>
</dbReference>
<comment type="pathway">
    <text evidence="3 11">Amino-acid biosynthesis; L-isoleucine biosynthesis; 2-oxobutanoate from L-threonine: step 1/1.</text>
</comment>
<dbReference type="SUPFAM" id="SSF55021">
    <property type="entry name" value="ACT-like"/>
    <property type="match status" value="2"/>
</dbReference>
<keyword evidence="8 11" id="KW-0663">Pyridoxal phosphate</keyword>
<dbReference type="Gene3D" id="3.40.50.1100">
    <property type="match status" value="2"/>
</dbReference>
<dbReference type="RefSeq" id="XP_022840081.1">
    <property type="nucleotide sequence ID" value="XM_022982860.1"/>
</dbReference>
<dbReference type="InParanoid" id="A0A090M6K8"/>
<dbReference type="AlphaFoldDB" id="A0A090M6K8"/>
<reference evidence="15" key="1">
    <citation type="journal article" date="2006" name="Proc. Natl. Acad. Sci. U.S.A.">
        <title>Genome analysis of the smallest free-living eukaryote Ostreococcus tauri unveils many unique features.</title>
        <authorList>
            <person name="Derelle E."/>
            <person name="Ferraz C."/>
            <person name="Rombauts S."/>
            <person name="Rouze P."/>
            <person name="Worden A.Z."/>
            <person name="Robbens S."/>
            <person name="Partensky F."/>
            <person name="Degroeve S."/>
            <person name="Echeynie S."/>
            <person name="Cooke R."/>
            <person name="Saeys Y."/>
            <person name="Wuyts J."/>
            <person name="Jabbari K."/>
            <person name="Bowler C."/>
            <person name="Panaud O."/>
            <person name="Piegu B."/>
            <person name="Ball S.G."/>
            <person name="Ral J.-P."/>
            <person name="Bouget F.-Y."/>
            <person name="Piganeau G."/>
            <person name="De Baets B."/>
            <person name="Picard A."/>
            <person name="Delseny M."/>
            <person name="Demaille J."/>
            <person name="Van de Peer Y."/>
            <person name="Moreau H."/>
        </authorList>
    </citation>
    <scope>NUCLEOTIDE SEQUENCE [LARGE SCALE GENOMIC DNA]</scope>
    <source>
        <strain evidence="15">OTTH 0595 / CCAP 157/2 / RCC745</strain>
    </source>
</reference>
<dbReference type="Gene3D" id="3.40.1020.10">
    <property type="entry name" value="Biosynthetic Threonine Deaminase, Domain 3"/>
    <property type="match status" value="1"/>
</dbReference>
<accession>A0A090M6K8</accession>
<dbReference type="PROSITE" id="PS51672">
    <property type="entry name" value="ACT_LIKE"/>
    <property type="match status" value="2"/>
</dbReference>
<dbReference type="GO" id="GO:0004794">
    <property type="term" value="F:threonine deaminase activity"/>
    <property type="evidence" value="ECO:0007669"/>
    <property type="project" value="UniProtKB-UniRule"/>
</dbReference>
<dbReference type="PANTHER" id="PTHR48078">
    <property type="entry name" value="THREONINE DEHYDRATASE, MITOCHONDRIAL-RELATED"/>
    <property type="match status" value="1"/>
</dbReference>
<dbReference type="SUPFAM" id="SSF53686">
    <property type="entry name" value="Tryptophan synthase beta subunit-like PLP-dependent enzymes"/>
    <property type="match status" value="1"/>
</dbReference>
<feature type="domain" description="ACT-like" evidence="13">
    <location>
        <begin position="414"/>
        <end position="484"/>
    </location>
</feature>
<dbReference type="Proteomes" id="UP000009170">
    <property type="component" value="Unassembled WGS sequence"/>
</dbReference>
<evidence type="ECO:0000256" key="12">
    <source>
        <dbReference type="SAM" id="MobiDB-lite"/>
    </source>
</evidence>